<dbReference type="AlphaFoldDB" id="A0A7U3ZH24"/>
<keyword evidence="1" id="KW-0472">Membrane</keyword>
<reference evidence="2 3" key="2">
    <citation type="journal article" date="2012" name="Stand. Genomic Sci.">
        <title>Complete genome sequence of the aquatic bacterium Runella slithyformis type strain (LSU 4(T)).</title>
        <authorList>
            <person name="Copeland A."/>
            <person name="Zhang X."/>
            <person name="Misra M."/>
            <person name="Lapidus A."/>
            <person name="Nolan M."/>
            <person name="Lucas S."/>
            <person name="Deshpande S."/>
            <person name="Cheng J.F."/>
            <person name="Tapia R."/>
            <person name="Goodwin L.A."/>
            <person name="Pitluck S."/>
            <person name="Liolios K."/>
            <person name="Pagani I."/>
            <person name="Ivanova N."/>
            <person name="Mikhailova N."/>
            <person name="Pati A."/>
            <person name="Chen A."/>
            <person name="Palaniappan K."/>
            <person name="Land M."/>
            <person name="Hauser L."/>
            <person name="Pan C."/>
            <person name="Jeffries C.D."/>
            <person name="Detter J.C."/>
            <person name="Brambilla E.M."/>
            <person name="Rohde M."/>
            <person name="Djao O.D."/>
            <person name="Goker M."/>
            <person name="Sikorski J."/>
            <person name="Tindall B.J."/>
            <person name="Woyke T."/>
            <person name="Bristow J."/>
            <person name="Eisen J.A."/>
            <person name="Markowitz V."/>
            <person name="Hugenholtz P."/>
            <person name="Kyrpides N.C."/>
            <person name="Klenk H.P."/>
            <person name="Mavromatis K."/>
        </authorList>
    </citation>
    <scope>NUCLEOTIDE SEQUENCE [LARGE SCALE GENOMIC DNA]</scope>
    <source>
        <strain evidence="3">ATCC 29530 / DSM 19594 / LMG 11500 / NCIMB 11436 / LSU 4</strain>
    </source>
</reference>
<dbReference type="KEGG" id="rsi:Runsl_0592"/>
<accession>A0A7U3ZH24</accession>
<evidence type="ECO:0000313" key="2">
    <source>
        <dbReference type="EMBL" id="AEI47035.1"/>
    </source>
</evidence>
<evidence type="ECO:0000313" key="3">
    <source>
        <dbReference type="Proteomes" id="UP000000493"/>
    </source>
</evidence>
<proteinExistence type="predicted"/>
<keyword evidence="3" id="KW-1185">Reference proteome</keyword>
<keyword evidence="1" id="KW-0812">Transmembrane</keyword>
<dbReference type="EMBL" id="CP002859">
    <property type="protein sequence ID" value="AEI47035.1"/>
    <property type="molecule type" value="Genomic_DNA"/>
</dbReference>
<sequence>MIYSLQRILVLLFSVSAFVYTKANQGVHVRYLTLSFVIVAVSHFLQTNSSGLLKASFLVLAVSGILMLRIPSFVAGYVRSLFGFQNAGYLKGALIAALRCAQLFSYLYVVGLITGVDSQNSGLYVCALVGGAVYNSSVVSVIFPLKKYADWSRFAYPLASGWLKSIVGYLLFMPPVTVFQVGILHFFGENSTQYVTYEWFYQATLLLWLAGMIFLMVELPFVLNTLVSDGQVLWGGIIPLENRQDFEAKIRRKREVGLIFPDSRLPPGELVKRIRIGSHRLSHLINSEWNMDFNEFIHSYRIIKAQKLFAFTRYL</sequence>
<feature type="transmembrane region" description="Helical" evidence="1">
    <location>
        <begin position="166"/>
        <end position="187"/>
    </location>
</feature>
<organism evidence="2 3">
    <name type="scientific">Runella slithyformis (strain ATCC 29530 / DSM 19594 / LMG 11500 / NCIMB 11436 / LSU 4)</name>
    <dbReference type="NCBI Taxonomy" id="761193"/>
    <lineage>
        <taxon>Bacteria</taxon>
        <taxon>Pseudomonadati</taxon>
        <taxon>Bacteroidota</taxon>
        <taxon>Cytophagia</taxon>
        <taxon>Cytophagales</taxon>
        <taxon>Spirosomataceae</taxon>
        <taxon>Runella</taxon>
    </lineage>
</organism>
<feature type="transmembrane region" description="Helical" evidence="1">
    <location>
        <begin position="55"/>
        <end position="77"/>
    </location>
</feature>
<dbReference type="RefSeq" id="WP_013926359.1">
    <property type="nucleotide sequence ID" value="NC_015703.1"/>
</dbReference>
<reference evidence="3" key="1">
    <citation type="submission" date="2011-06" db="EMBL/GenBank/DDBJ databases">
        <title>The complete genome of chromosome of Runella slithyformis DSM 19594.</title>
        <authorList>
            <consortium name="US DOE Joint Genome Institute (JGI-PGF)"/>
            <person name="Lucas S."/>
            <person name="Han J."/>
            <person name="Lapidus A."/>
            <person name="Bruce D."/>
            <person name="Goodwin L."/>
            <person name="Pitluck S."/>
            <person name="Peters L."/>
            <person name="Kyrpides N."/>
            <person name="Mavromatis K."/>
            <person name="Ivanova N."/>
            <person name="Ovchinnikova G."/>
            <person name="Zhang X."/>
            <person name="Misra M."/>
            <person name="Detter J.C."/>
            <person name="Tapia R."/>
            <person name="Han C."/>
            <person name="Land M."/>
            <person name="Hauser L."/>
            <person name="Markowitz V."/>
            <person name="Cheng J.-F."/>
            <person name="Hugenholtz P."/>
            <person name="Woyke T."/>
            <person name="Wu D."/>
            <person name="Tindall B."/>
            <person name="Faehrich R."/>
            <person name="Brambilla E."/>
            <person name="Klenk H.-P."/>
            <person name="Eisen J.A."/>
        </authorList>
    </citation>
    <scope>NUCLEOTIDE SEQUENCE [LARGE SCALE GENOMIC DNA]</scope>
    <source>
        <strain evidence="3">ATCC 29530 / DSM 19594 / LMG 11500 / NCIMB 11436 / LSU 4</strain>
    </source>
</reference>
<keyword evidence="1" id="KW-1133">Transmembrane helix</keyword>
<gene>
    <name evidence="2" type="ordered locus">Runsl_0592</name>
</gene>
<protein>
    <submittedName>
        <fullName evidence="2">Uncharacterized protein</fullName>
    </submittedName>
</protein>
<feature type="transmembrane region" description="Helical" evidence="1">
    <location>
        <begin position="121"/>
        <end position="145"/>
    </location>
</feature>
<dbReference type="Proteomes" id="UP000000493">
    <property type="component" value="Chromosome"/>
</dbReference>
<name>A0A7U3ZH24_RUNSL</name>
<feature type="transmembrane region" description="Helical" evidence="1">
    <location>
        <begin position="199"/>
        <end position="223"/>
    </location>
</feature>
<evidence type="ECO:0000256" key="1">
    <source>
        <dbReference type="SAM" id="Phobius"/>
    </source>
</evidence>
<feature type="transmembrane region" description="Helical" evidence="1">
    <location>
        <begin position="89"/>
        <end position="109"/>
    </location>
</feature>